<dbReference type="Proteomes" id="UP000030351">
    <property type="component" value="Unassembled WGS sequence"/>
</dbReference>
<dbReference type="Pfam" id="PF01425">
    <property type="entry name" value="Amidase"/>
    <property type="match status" value="1"/>
</dbReference>
<proteinExistence type="predicted"/>
<dbReference type="RefSeq" id="WP_034890754.1">
    <property type="nucleotide sequence ID" value="NZ_JRUQ01000027.1"/>
</dbReference>
<dbReference type="eggNOG" id="COG0154">
    <property type="taxonomic scope" value="Bacteria"/>
</dbReference>
<gene>
    <name evidence="2" type="ORF">NG99_08375</name>
</gene>
<accession>A0A0A3ZAG7</accession>
<dbReference type="InterPro" id="IPR036928">
    <property type="entry name" value="AS_sf"/>
</dbReference>
<dbReference type="InterPro" id="IPR023631">
    <property type="entry name" value="Amidase_dom"/>
</dbReference>
<dbReference type="InterPro" id="IPR000120">
    <property type="entry name" value="Amidase"/>
</dbReference>
<evidence type="ECO:0000259" key="1">
    <source>
        <dbReference type="Pfam" id="PF01425"/>
    </source>
</evidence>
<evidence type="ECO:0000313" key="3">
    <source>
        <dbReference type="Proteomes" id="UP000030351"/>
    </source>
</evidence>
<evidence type="ECO:0000313" key="2">
    <source>
        <dbReference type="EMBL" id="KGT94616.1"/>
    </source>
</evidence>
<dbReference type="SUPFAM" id="SSF75304">
    <property type="entry name" value="Amidase signature (AS) enzymes"/>
    <property type="match status" value="1"/>
</dbReference>
<dbReference type="STRING" id="371042.NG99_08375"/>
<dbReference type="PANTHER" id="PTHR11895:SF176">
    <property type="entry name" value="AMIDASE AMID-RELATED"/>
    <property type="match status" value="1"/>
</dbReference>
<dbReference type="EMBL" id="JRUQ01000027">
    <property type="protein sequence ID" value="KGT94616.1"/>
    <property type="molecule type" value="Genomic_DNA"/>
</dbReference>
<name>A0A0A3ZAG7_9GAMM</name>
<protein>
    <submittedName>
        <fullName evidence="2">Amidase</fullName>
    </submittedName>
</protein>
<sequence>MSDLLTLSIAEAGRQVRAGQTGFVALVQACLDRERQTRGLNAWSELYAGQALALAAGYQTLLDNGVDLGPLHGIPLGLKANIAIAGREMHAGSKLLKGNVASQDATVSQRLKQAGAIILGCTNMHEFAWGGTTNNPHHGACFNPWDSARIPAGSSGGSGVAAAVRSAFATLGTDTGGSVRLPASMNGITGLRPGVGRIPTDGVFPLAWSMDTVGPLAPSSEDCALLYSVLSGEALLPMDELPHALRVGIISDYSRGGLQPDIALAFEEMLAELQRMGATLFEVEIDGLERAVDAQVIVDAAEPSAIHWPWLQRQPENYGEDVRALLLAGGSFTAVEYLQAQRYRTLLREQFNQLFRKVDAIVMPMLPFTAPLVGQETLMIGDGEESVLTGNMRFTCIPSLTAMPALSFPAGFDRQRLPVGMQLMGPDGSEQRLLQIAHHYQQRTTFHLQQPPVGRE</sequence>
<dbReference type="GO" id="GO:0003824">
    <property type="term" value="F:catalytic activity"/>
    <property type="evidence" value="ECO:0007669"/>
    <property type="project" value="InterPro"/>
</dbReference>
<keyword evidence="3" id="KW-1185">Reference proteome</keyword>
<dbReference type="OrthoDB" id="9811471at2"/>
<dbReference type="AlphaFoldDB" id="A0A0A3ZAG7"/>
<comment type="caution">
    <text evidence="2">The sequence shown here is derived from an EMBL/GenBank/DDBJ whole genome shotgun (WGS) entry which is preliminary data.</text>
</comment>
<dbReference type="Gene3D" id="3.90.1300.10">
    <property type="entry name" value="Amidase signature (AS) domain"/>
    <property type="match status" value="1"/>
</dbReference>
<feature type="domain" description="Amidase" evidence="1">
    <location>
        <begin position="26"/>
        <end position="434"/>
    </location>
</feature>
<reference evidence="2 3" key="1">
    <citation type="submission" date="2014-10" db="EMBL/GenBank/DDBJ databases">
        <title>Genome sequence of Erwinia typographi M043b.</title>
        <authorList>
            <person name="Chan K.-G."/>
            <person name="Tan W.-S."/>
        </authorList>
    </citation>
    <scope>NUCLEOTIDE SEQUENCE [LARGE SCALE GENOMIC DNA]</scope>
    <source>
        <strain evidence="2 3">M043b</strain>
    </source>
</reference>
<dbReference type="PANTHER" id="PTHR11895">
    <property type="entry name" value="TRANSAMIDASE"/>
    <property type="match status" value="1"/>
</dbReference>
<organism evidence="2 3">
    <name type="scientific">Erwinia typographi</name>
    <dbReference type="NCBI Taxonomy" id="371042"/>
    <lineage>
        <taxon>Bacteria</taxon>
        <taxon>Pseudomonadati</taxon>
        <taxon>Pseudomonadota</taxon>
        <taxon>Gammaproteobacteria</taxon>
        <taxon>Enterobacterales</taxon>
        <taxon>Erwiniaceae</taxon>
        <taxon>Erwinia</taxon>
    </lineage>
</organism>